<dbReference type="GO" id="GO:0006813">
    <property type="term" value="P:potassium ion transport"/>
    <property type="evidence" value="ECO:0007669"/>
    <property type="project" value="UniProtKB-KW"/>
</dbReference>
<dbReference type="GO" id="GO:0005886">
    <property type="term" value="C:plasma membrane"/>
    <property type="evidence" value="ECO:0007669"/>
    <property type="project" value="UniProtKB-SubCell"/>
</dbReference>
<dbReference type="PANTHER" id="PTHR46157:SF4">
    <property type="entry name" value="K(+) EFFLUX ANTIPORTER 3, CHLOROPLASTIC"/>
    <property type="match status" value="1"/>
</dbReference>
<feature type="transmembrane region" description="Helical" evidence="14">
    <location>
        <begin position="395"/>
        <end position="414"/>
    </location>
</feature>
<feature type="transmembrane region" description="Helical" evidence="14">
    <location>
        <begin position="216"/>
        <end position="249"/>
    </location>
</feature>
<protein>
    <submittedName>
        <fullName evidence="16">Kef-type potassium/proton antiporter, CPA2 family (TC 2.A.37.1)</fullName>
    </submittedName>
</protein>
<dbReference type="FunFam" id="1.20.1530.20:FF:000001">
    <property type="entry name" value="Glutathione-regulated potassium-efflux system protein KefB"/>
    <property type="match status" value="1"/>
</dbReference>
<dbReference type="STRING" id="490188.SAMN04488068_1426"/>
<keyword evidence="10 14" id="KW-1133">Transmembrane helix</keyword>
<dbReference type="EMBL" id="FQWZ01000003">
    <property type="protein sequence ID" value="SHG80065.1"/>
    <property type="molecule type" value="Genomic_DNA"/>
</dbReference>
<evidence type="ECO:0000256" key="13">
    <source>
        <dbReference type="SAM" id="MobiDB-lite"/>
    </source>
</evidence>
<feature type="region of interest" description="Disordered" evidence="13">
    <location>
        <begin position="578"/>
        <end position="599"/>
    </location>
</feature>
<sequence>MLVDVALFLAAAVMFVPLFKRLGLGAVLGYLAAGVSIGPWGLGLISDVESILHFSEFGVVLLLFIIGLELQPSRLWRLRSAVFGTGGMQVVLTSIALAGIGIAAGLPTAAAVIAGFGLAMSSTAFVLQMLAERGELTTRHGRGAFAILLFQDLSVIPFLALVPVLGVHPGQAAASGASTAISVAMALGAVVLTVLGGRYALRPLLRALARVQMPEIFTAAALLVVVGTSLAMEAVGLSMSLGAFLAGVLLADSEYRHELQADIEPFKGLLLGLFFIAVGMSANVGLATQQPLLVLAIVFGLIAVKAVVLWGVGRVSGMPGDSSRSLALALAQGGEFAFVLFGVASESGLIDKPLQDLLVLSVTLSMMVSPLLYLLHARLRPETAPPPFDEIDVDAAPVVIAGFGPFGQIIGRILRTRRIRYAVLDKSADNVAFLRKFGILVFYSDAARVEVLRAAHADEARLLVVAIADATESMRVVEVARRHFPDLTILACARTRQHAMELTDLGVHSVIRRSYFSSLEATRQILQLLGDSESQAERTIDGFRRNDEKTLLRQLAGPRDEQSMQQAAREAARELEELFDADKQSDDGAAVRAATSARS</sequence>
<evidence type="ECO:0000256" key="8">
    <source>
        <dbReference type="ARBA" id="ARBA00022692"/>
    </source>
</evidence>
<organism evidence="16 17">
    <name type="scientific">Hydrocarboniphaga daqingensis</name>
    <dbReference type="NCBI Taxonomy" id="490188"/>
    <lineage>
        <taxon>Bacteria</taxon>
        <taxon>Pseudomonadati</taxon>
        <taxon>Pseudomonadota</taxon>
        <taxon>Gammaproteobacteria</taxon>
        <taxon>Nevskiales</taxon>
        <taxon>Nevskiaceae</taxon>
        <taxon>Hydrocarboniphaga</taxon>
    </lineage>
</organism>
<dbReference type="Pfam" id="PF02254">
    <property type="entry name" value="TrkA_N"/>
    <property type="match status" value="1"/>
</dbReference>
<dbReference type="Proteomes" id="UP000199758">
    <property type="component" value="Unassembled WGS sequence"/>
</dbReference>
<dbReference type="InterPro" id="IPR036291">
    <property type="entry name" value="NAD(P)-bd_dom_sf"/>
</dbReference>
<evidence type="ECO:0000256" key="1">
    <source>
        <dbReference type="ARBA" id="ARBA00004429"/>
    </source>
</evidence>
<name>A0A1M5MS79_9GAMM</name>
<dbReference type="GO" id="GO:1902600">
    <property type="term" value="P:proton transmembrane transport"/>
    <property type="evidence" value="ECO:0007669"/>
    <property type="project" value="InterPro"/>
</dbReference>
<keyword evidence="8 14" id="KW-0812">Transmembrane</keyword>
<feature type="transmembrane region" description="Helical" evidence="14">
    <location>
        <begin position="143"/>
        <end position="166"/>
    </location>
</feature>
<dbReference type="Gene3D" id="1.20.1530.20">
    <property type="match status" value="1"/>
</dbReference>
<dbReference type="InterPro" id="IPR038770">
    <property type="entry name" value="Na+/solute_symporter_sf"/>
</dbReference>
<feature type="transmembrane region" description="Helical" evidence="14">
    <location>
        <begin position="82"/>
        <end position="103"/>
    </location>
</feature>
<feature type="domain" description="RCK N-terminal" evidence="15">
    <location>
        <begin position="395"/>
        <end position="511"/>
    </location>
</feature>
<keyword evidence="4" id="KW-0050">Antiport</keyword>
<keyword evidence="3" id="KW-0813">Transport</keyword>
<dbReference type="PANTHER" id="PTHR46157">
    <property type="entry name" value="K(+) EFFLUX ANTIPORTER 3, CHLOROPLASTIC"/>
    <property type="match status" value="1"/>
</dbReference>
<keyword evidence="7" id="KW-0633">Potassium transport</keyword>
<gene>
    <name evidence="16" type="ORF">SAMN04488068_1426</name>
</gene>
<accession>A0A1M5MS79</accession>
<feature type="transmembrane region" description="Helical" evidence="14">
    <location>
        <begin position="172"/>
        <end position="195"/>
    </location>
</feature>
<dbReference type="RefSeq" id="WP_072895941.1">
    <property type="nucleotide sequence ID" value="NZ_FQWZ01000003.1"/>
</dbReference>
<feature type="transmembrane region" description="Helical" evidence="14">
    <location>
        <begin position="269"/>
        <end position="286"/>
    </location>
</feature>
<keyword evidence="9" id="KW-0630">Potassium</keyword>
<keyword evidence="12 14" id="KW-0472">Membrane</keyword>
<evidence type="ECO:0000256" key="6">
    <source>
        <dbReference type="ARBA" id="ARBA00022519"/>
    </source>
</evidence>
<dbReference type="SUPFAM" id="SSF51735">
    <property type="entry name" value="NAD(P)-binding Rossmann-fold domains"/>
    <property type="match status" value="1"/>
</dbReference>
<dbReference type="OrthoDB" id="9781411at2"/>
<evidence type="ECO:0000256" key="4">
    <source>
        <dbReference type="ARBA" id="ARBA00022449"/>
    </source>
</evidence>
<dbReference type="GO" id="GO:0015297">
    <property type="term" value="F:antiporter activity"/>
    <property type="evidence" value="ECO:0007669"/>
    <property type="project" value="UniProtKB-KW"/>
</dbReference>
<dbReference type="GO" id="GO:0008324">
    <property type="term" value="F:monoatomic cation transmembrane transporter activity"/>
    <property type="evidence" value="ECO:0007669"/>
    <property type="project" value="InterPro"/>
</dbReference>
<evidence type="ECO:0000256" key="2">
    <source>
        <dbReference type="ARBA" id="ARBA00005551"/>
    </source>
</evidence>
<feature type="transmembrane region" description="Helical" evidence="14">
    <location>
        <begin position="50"/>
        <end position="70"/>
    </location>
</feature>
<dbReference type="FunFam" id="3.40.50.720:FF:000036">
    <property type="entry name" value="Glutathione-regulated potassium-efflux system protein KefB"/>
    <property type="match status" value="1"/>
</dbReference>
<dbReference type="NCBIfam" id="TIGR00932">
    <property type="entry name" value="2a37"/>
    <property type="match status" value="1"/>
</dbReference>
<evidence type="ECO:0000256" key="5">
    <source>
        <dbReference type="ARBA" id="ARBA00022475"/>
    </source>
</evidence>
<evidence type="ECO:0000313" key="17">
    <source>
        <dbReference type="Proteomes" id="UP000199758"/>
    </source>
</evidence>
<comment type="similarity">
    <text evidence="2">Belongs to the monovalent cation:proton antiporter 2 (CPA2) transporter (TC 2.A.37) family.</text>
</comment>
<keyword evidence="6" id="KW-0997">Cell inner membrane</keyword>
<dbReference type="Pfam" id="PF00999">
    <property type="entry name" value="Na_H_Exchanger"/>
    <property type="match status" value="1"/>
</dbReference>
<evidence type="ECO:0000256" key="10">
    <source>
        <dbReference type="ARBA" id="ARBA00022989"/>
    </source>
</evidence>
<evidence type="ECO:0000256" key="12">
    <source>
        <dbReference type="ARBA" id="ARBA00023136"/>
    </source>
</evidence>
<dbReference type="AlphaFoldDB" id="A0A1M5MS79"/>
<feature type="transmembrane region" description="Helical" evidence="14">
    <location>
        <begin position="293"/>
        <end position="313"/>
    </location>
</feature>
<dbReference type="InterPro" id="IPR003148">
    <property type="entry name" value="RCK_N"/>
</dbReference>
<evidence type="ECO:0000256" key="11">
    <source>
        <dbReference type="ARBA" id="ARBA00023065"/>
    </source>
</evidence>
<comment type="subcellular location">
    <subcellularLocation>
        <location evidence="1">Cell inner membrane</location>
        <topology evidence="1">Multi-pass membrane protein</topology>
    </subcellularLocation>
</comment>
<keyword evidence="17" id="KW-1185">Reference proteome</keyword>
<evidence type="ECO:0000259" key="15">
    <source>
        <dbReference type="PROSITE" id="PS51201"/>
    </source>
</evidence>
<dbReference type="PROSITE" id="PS51201">
    <property type="entry name" value="RCK_N"/>
    <property type="match status" value="1"/>
</dbReference>
<proteinExistence type="inferred from homology"/>
<evidence type="ECO:0000256" key="7">
    <source>
        <dbReference type="ARBA" id="ARBA00022538"/>
    </source>
</evidence>
<evidence type="ECO:0000256" key="9">
    <source>
        <dbReference type="ARBA" id="ARBA00022958"/>
    </source>
</evidence>
<feature type="transmembrane region" description="Helical" evidence="14">
    <location>
        <begin position="109"/>
        <end position="131"/>
    </location>
</feature>
<keyword evidence="5" id="KW-1003">Cell membrane</keyword>
<dbReference type="InterPro" id="IPR004771">
    <property type="entry name" value="K/H_exchanger"/>
</dbReference>
<dbReference type="Gene3D" id="3.40.50.720">
    <property type="entry name" value="NAD(P)-binding Rossmann-like Domain"/>
    <property type="match status" value="1"/>
</dbReference>
<dbReference type="InterPro" id="IPR006153">
    <property type="entry name" value="Cation/H_exchanger_TM"/>
</dbReference>
<reference evidence="16 17" key="1">
    <citation type="submission" date="2016-11" db="EMBL/GenBank/DDBJ databases">
        <authorList>
            <person name="Jaros S."/>
            <person name="Januszkiewicz K."/>
            <person name="Wedrychowicz H."/>
        </authorList>
    </citation>
    <scope>NUCLEOTIDE SEQUENCE [LARGE SCALE GENOMIC DNA]</scope>
    <source>
        <strain evidence="16 17">CGMCC 1.7049</strain>
    </source>
</reference>
<evidence type="ECO:0000313" key="16">
    <source>
        <dbReference type="EMBL" id="SHG80065.1"/>
    </source>
</evidence>
<feature type="transmembrane region" description="Helical" evidence="14">
    <location>
        <begin position="325"/>
        <end position="345"/>
    </location>
</feature>
<evidence type="ECO:0000256" key="3">
    <source>
        <dbReference type="ARBA" id="ARBA00022448"/>
    </source>
</evidence>
<feature type="transmembrane region" description="Helical" evidence="14">
    <location>
        <begin position="357"/>
        <end position="375"/>
    </location>
</feature>
<keyword evidence="11" id="KW-0406">Ion transport</keyword>
<evidence type="ECO:0000256" key="14">
    <source>
        <dbReference type="SAM" id="Phobius"/>
    </source>
</evidence>